<proteinExistence type="predicted"/>
<sequence>MKKLVLLAAFTFGAVFFSQTNAQTISENAIGLRIGGGNSYGAEVSYQRAIGGDNNRLELDLGWRNDSNYDAIKLVGLYQWVWNIEGGFNWYVGAGAGLGSYDDNRRNDIDYNDGLFALIAGDIGIEYNFDFPLLLSLDFRPEIGFSDYRDHDDFSPDIALGIRYQF</sequence>
<feature type="signal peptide" evidence="1">
    <location>
        <begin position="1"/>
        <end position="22"/>
    </location>
</feature>
<gene>
    <name evidence="2" type="ORF">C8P64_1585</name>
</gene>
<dbReference type="SUPFAM" id="SSF56925">
    <property type="entry name" value="OMPA-like"/>
    <property type="match status" value="1"/>
</dbReference>
<keyword evidence="3" id="KW-1185">Reference proteome</keyword>
<protein>
    <recommendedName>
        <fullName evidence="4">Outer membrane protein</fullName>
    </recommendedName>
</protein>
<comment type="caution">
    <text evidence="2">The sequence shown here is derived from an EMBL/GenBank/DDBJ whole genome shotgun (WGS) entry which is preliminary data.</text>
</comment>
<dbReference type="RefSeq" id="WP_108171520.1">
    <property type="nucleotide sequence ID" value="NZ_QBKQ01000002.1"/>
</dbReference>
<evidence type="ECO:0008006" key="4">
    <source>
        <dbReference type="Google" id="ProtNLM"/>
    </source>
</evidence>
<keyword evidence="1" id="KW-0732">Signal</keyword>
<accession>A0A2T6AGX3</accession>
<dbReference type="OrthoDB" id="978645at2"/>
<evidence type="ECO:0000313" key="2">
    <source>
        <dbReference type="EMBL" id="PTX43059.1"/>
    </source>
</evidence>
<organism evidence="2 3">
    <name type="scientific">Christiangramia gaetbulicola</name>
    <dbReference type="NCBI Taxonomy" id="703340"/>
    <lineage>
        <taxon>Bacteria</taxon>
        <taxon>Pseudomonadati</taxon>
        <taxon>Bacteroidota</taxon>
        <taxon>Flavobacteriia</taxon>
        <taxon>Flavobacteriales</taxon>
        <taxon>Flavobacteriaceae</taxon>
        <taxon>Christiangramia</taxon>
    </lineage>
</organism>
<evidence type="ECO:0000313" key="3">
    <source>
        <dbReference type="Proteomes" id="UP000244174"/>
    </source>
</evidence>
<dbReference type="Gene3D" id="2.40.160.20">
    <property type="match status" value="1"/>
</dbReference>
<dbReference type="AlphaFoldDB" id="A0A2T6AGX3"/>
<dbReference type="InterPro" id="IPR011250">
    <property type="entry name" value="OMP/PagP_B-barrel"/>
</dbReference>
<dbReference type="Proteomes" id="UP000244174">
    <property type="component" value="Unassembled WGS sequence"/>
</dbReference>
<dbReference type="EMBL" id="QBKQ01000002">
    <property type="protein sequence ID" value="PTX43059.1"/>
    <property type="molecule type" value="Genomic_DNA"/>
</dbReference>
<name>A0A2T6AGX3_9FLAO</name>
<feature type="chain" id="PRO_5015742248" description="Outer membrane protein" evidence="1">
    <location>
        <begin position="23"/>
        <end position="166"/>
    </location>
</feature>
<reference evidence="2 3" key="1">
    <citation type="submission" date="2018-04" db="EMBL/GenBank/DDBJ databases">
        <title>Genomic Encyclopedia of Archaeal and Bacterial Type Strains, Phase II (KMG-II): from individual species to whole genera.</title>
        <authorList>
            <person name="Goeker M."/>
        </authorList>
    </citation>
    <scope>NUCLEOTIDE SEQUENCE [LARGE SCALE GENOMIC DNA]</scope>
    <source>
        <strain evidence="2 3">DSM 23082</strain>
    </source>
</reference>
<evidence type="ECO:0000256" key="1">
    <source>
        <dbReference type="SAM" id="SignalP"/>
    </source>
</evidence>